<dbReference type="RefSeq" id="WP_344083190.1">
    <property type="nucleotide sequence ID" value="NZ_BAAALS010000017.1"/>
</dbReference>
<feature type="transmembrane region" description="Helical" evidence="1">
    <location>
        <begin position="393"/>
        <end position="414"/>
    </location>
</feature>
<dbReference type="InterPro" id="IPR011701">
    <property type="entry name" value="MFS"/>
</dbReference>
<keyword evidence="1" id="KW-1133">Transmembrane helix</keyword>
<feature type="transmembrane region" description="Helical" evidence="1">
    <location>
        <begin position="235"/>
        <end position="263"/>
    </location>
</feature>
<keyword evidence="1" id="KW-0472">Membrane</keyword>
<feature type="transmembrane region" description="Helical" evidence="1">
    <location>
        <begin position="364"/>
        <end position="387"/>
    </location>
</feature>
<feature type="transmembrane region" description="Helical" evidence="1">
    <location>
        <begin position="33"/>
        <end position="56"/>
    </location>
</feature>
<organism evidence="2 3">
    <name type="scientific">Luedemannella helvata</name>
    <dbReference type="NCBI Taxonomy" id="349315"/>
    <lineage>
        <taxon>Bacteria</taxon>
        <taxon>Bacillati</taxon>
        <taxon>Actinomycetota</taxon>
        <taxon>Actinomycetes</taxon>
        <taxon>Micromonosporales</taxon>
        <taxon>Micromonosporaceae</taxon>
        <taxon>Luedemannella</taxon>
    </lineage>
</organism>
<dbReference type="PANTHER" id="PTHR23542">
    <property type="match status" value="1"/>
</dbReference>
<gene>
    <name evidence="2" type="ORF">GCM10009681_36810</name>
</gene>
<sequence length="432" mass="43195">MQRDTDAPGGDDLAARGIARYAAVWRLPHAPTLLVYGTLGRLGLGITALALILHVAGVVGRYTPAAIAASCYALASAAVAPFVGRLADRLGPAPVLRVTAVAHPVALVLLLLAARGPRPSVVLIWVAAALAGATYPPLSAAVRGAWNALTSVISGRHHLRTTALAAEATLVELIFVLGPLLVALVVAIANPAVALGVAAAVTLVGTWFVAASPAMRRAAPAEPHERARGLGPLRVPGFAALVVCAGTLGVSFGASGVVVPAFAERHVGGADSDSVAAVLLAVWGLGSAIGGLWYGTRAPAVPLVKQLGWLLFAVAGSLAVLAVVPSAGLMAAVLIIGGAAIAPAMIITNTLVGRIVPATMHTEAYTWILTVSIAAGAMGGSVTGFLVDHTGVGWAFAFMSACVAAGAIVAGWPAGPIATADARATSRDVMAP</sequence>
<feature type="transmembrane region" description="Helical" evidence="1">
    <location>
        <begin position="163"/>
        <end position="188"/>
    </location>
</feature>
<comment type="caution">
    <text evidence="2">The sequence shown here is derived from an EMBL/GenBank/DDBJ whole genome shotgun (WGS) entry which is preliminary data.</text>
</comment>
<evidence type="ECO:0000256" key="1">
    <source>
        <dbReference type="SAM" id="Phobius"/>
    </source>
</evidence>
<dbReference type="SUPFAM" id="SSF103473">
    <property type="entry name" value="MFS general substrate transporter"/>
    <property type="match status" value="1"/>
</dbReference>
<dbReference type="Gene3D" id="1.20.1250.20">
    <property type="entry name" value="MFS general substrate transporter like domains"/>
    <property type="match status" value="1"/>
</dbReference>
<keyword evidence="1" id="KW-0812">Transmembrane</keyword>
<dbReference type="PANTHER" id="PTHR23542:SF1">
    <property type="entry name" value="MAJOR FACILITATOR SUPERFAMILY (MFS) PROFILE DOMAIN-CONTAINING PROTEIN"/>
    <property type="match status" value="1"/>
</dbReference>
<dbReference type="EMBL" id="BAAALS010000017">
    <property type="protein sequence ID" value="GAA1762307.1"/>
    <property type="molecule type" value="Genomic_DNA"/>
</dbReference>
<feature type="transmembrane region" description="Helical" evidence="1">
    <location>
        <begin position="194"/>
        <end position="214"/>
    </location>
</feature>
<feature type="transmembrane region" description="Helical" evidence="1">
    <location>
        <begin position="62"/>
        <end position="83"/>
    </location>
</feature>
<proteinExistence type="predicted"/>
<name>A0ABP4WT27_9ACTN</name>
<dbReference type="Pfam" id="PF07690">
    <property type="entry name" value="MFS_1"/>
    <property type="match status" value="1"/>
</dbReference>
<accession>A0ABP4WT27</accession>
<feature type="transmembrane region" description="Helical" evidence="1">
    <location>
        <begin position="307"/>
        <end position="324"/>
    </location>
</feature>
<reference evidence="3" key="1">
    <citation type="journal article" date="2019" name="Int. J. Syst. Evol. Microbiol.">
        <title>The Global Catalogue of Microorganisms (GCM) 10K type strain sequencing project: providing services to taxonomists for standard genome sequencing and annotation.</title>
        <authorList>
            <consortium name="The Broad Institute Genomics Platform"/>
            <consortium name="The Broad Institute Genome Sequencing Center for Infectious Disease"/>
            <person name="Wu L."/>
            <person name="Ma J."/>
        </authorList>
    </citation>
    <scope>NUCLEOTIDE SEQUENCE [LARGE SCALE GENOMIC DNA]</scope>
    <source>
        <strain evidence="3">JCM 13249</strain>
    </source>
</reference>
<protein>
    <submittedName>
        <fullName evidence="2">MFS transporter</fullName>
    </submittedName>
</protein>
<keyword evidence="3" id="KW-1185">Reference proteome</keyword>
<dbReference type="InterPro" id="IPR036259">
    <property type="entry name" value="MFS_trans_sf"/>
</dbReference>
<evidence type="ECO:0000313" key="3">
    <source>
        <dbReference type="Proteomes" id="UP001500655"/>
    </source>
</evidence>
<feature type="transmembrane region" description="Helical" evidence="1">
    <location>
        <begin position="275"/>
        <end position="295"/>
    </location>
</feature>
<dbReference type="Proteomes" id="UP001500655">
    <property type="component" value="Unassembled WGS sequence"/>
</dbReference>
<feature type="transmembrane region" description="Helical" evidence="1">
    <location>
        <begin position="95"/>
        <end position="114"/>
    </location>
</feature>
<evidence type="ECO:0000313" key="2">
    <source>
        <dbReference type="EMBL" id="GAA1762307.1"/>
    </source>
</evidence>
<feature type="transmembrane region" description="Helical" evidence="1">
    <location>
        <begin position="330"/>
        <end position="352"/>
    </location>
</feature>
<feature type="transmembrane region" description="Helical" evidence="1">
    <location>
        <begin position="120"/>
        <end position="142"/>
    </location>
</feature>